<name>A0A5D0UKS1_9ACTN</name>
<dbReference type="Proteomes" id="UP000322634">
    <property type="component" value="Unassembled WGS sequence"/>
</dbReference>
<comment type="caution">
    <text evidence="1">The sequence shown here is derived from an EMBL/GenBank/DDBJ whole genome shotgun (WGS) entry which is preliminary data.</text>
</comment>
<dbReference type="AlphaFoldDB" id="A0A5D0UKS1"/>
<sequence>MGEMRALVVQTQRILLRWRTLGGHETATQYLEDLADELAPRGWRFMRFYRRDEFPVPVPLLWVYARATKDIGMVVNVLAVPGGGWAYHEATWGRHGYLCPCGDPETAAVQIDRVLKHRLFPSTF</sequence>
<organism evidence="1 2">
    <name type="scientific">Actinomadura syzygii</name>
    <dbReference type="NCBI Taxonomy" id="1427538"/>
    <lineage>
        <taxon>Bacteria</taxon>
        <taxon>Bacillati</taxon>
        <taxon>Actinomycetota</taxon>
        <taxon>Actinomycetes</taxon>
        <taxon>Streptosporangiales</taxon>
        <taxon>Thermomonosporaceae</taxon>
        <taxon>Actinomadura</taxon>
    </lineage>
</organism>
<evidence type="ECO:0000313" key="2">
    <source>
        <dbReference type="Proteomes" id="UP000322634"/>
    </source>
</evidence>
<proteinExistence type="predicted"/>
<accession>A0A5D0UKS1</accession>
<keyword evidence="2" id="KW-1185">Reference proteome</keyword>
<protein>
    <submittedName>
        <fullName evidence="1">Uncharacterized protein</fullName>
    </submittedName>
</protein>
<dbReference type="EMBL" id="VSFF01000001">
    <property type="protein sequence ID" value="TYC18396.1"/>
    <property type="molecule type" value="Genomic_DNA"/>
</dbReference>
<evidence type="ECO:0000313" key="1">
    <source>
        <dbReference type="EMBL" id="TYC18396.1"/>
    </source>
</evidence>
<reference evidence="1 2" key="1">
    <citation type="submission" date="2019-08" db="EMBL/GenBank/DDBJ databases">
        <title>Actinomadura sp. nov. CYP1-5 isolated from mountain soil.</title>
        <authorList>
            <person name="Songsumanus A."/>
            <person name="Kuncharoen N."/>
            <person name="Kudo T."/>
            <person name="Yuki M."/>
            <person name="Igarashi Y."/>
            <person name="Tanasupawat S."/>
        </authorList>
    </citation>
    <scope>NUCLEOTIDE SEQUENCE [LARGE SCALE GENOMIC DNA]</scope>
    <source>
        <strain evidence="1 2">GKU157</strain>
    </source>
</reference>
<dbReference type="OrthoDB" id="3475100at2"/>
<dbReference type="RefSeq" id="WP_148347629.1">
    <property type="nucleotide sequence ID" value="NZ_JBHSBF010000019.1"/>
</dbReference>
<gene>
    <name evidence="1" type="ORF">FXF65_01100</name>
</gene>